<name>A0A382R4J6_9ZZZZ</name>
<dbReference type="AlphaFoldDB" id="A0A382R4J6"/>
<sequence length="51" mass="5617">DFGNVGTQKGRVYPLYSLNTVCGVNTLDFGNVGTQKGRVYPLYSLIFEVES</sequence>
<reference evidence="1" key="1">
    <citation type="submission" date="2018-05" db="EMBL/GenBank/DDBJ databases">
        <authorList>
            <person name="Lanie J.A."/>
            <person name="Ng W.-L."/>
            <person name="Kazmierczak K.M."/>
            <person name="Andrzejewski T.M."/>
            <person name="Davidsen T.M."/>
            <person name="Wayne K.J."/>
            <person name="Tettelin H."/>
            <person name="Glass J.I."/>
            <person name="Rusch D."/>
            <person name="Podicherti R."/>
            <person name="Tsui H.-C.T."/>
            <person name="Winkler M.E."/>
        </authorList>
    </citation>
    <scope>NUCLEOTIDE SEQUENCE</scope>
</reference>
<accession>A0A382R4J6</accession>
<dbReference type="EMBL" id="UINC01118771">
    <property type="protein sequence ID" value="SVC92127.1"/>
    <property type="molecule type" value="Genomic_DNA"/>
</dbReference>
<protein>
    <submittedName>
        <fullName evidence="1">Uncharacterized protein</fullName>
    </submittedName>
</protein>
<feature type="non-terminal residue" evidence="1">
    <location>
        <position position="1"/>
    </location>
</feature>
<organism evidence="1">
    <name type="scientific">marine metagenome</name>
    <dbReference type="NCBI Taxonomy" id="408172"/>
    <lineage>
        <taxon>unclassified sequences</taxon>
        <taxon>metagenomes</taxon>
        <taxon>ecological metagenomes</taxon>
    </lineage>
</organism>
<gene>
    <name evidence="1" type="ORF">METZ01_LOCUS344981</name>
</gene>
<evidence type="ECO:0000313" key="1">
    <source>
        <dbReference type="EMBL" id="SVC92127.1"/>
    </source>
</evidence>
<proteinExistence type="predicted"/>